<dbReference type="GO" id="GO:0016020">
    <property type="term" value="C:membrane"/>
    <property type="evidence" value="ECO:0007669"/>
    <property type="project" value="InterPro"/>
</dbReference>
<feature type="signal peptide" evidence="1">
    <location>
        <begin position="1"/>
        <end position="24"/>
    </location>
</feature>
<comment type="caution">
    <text evidence="3">The sequence shown here is derived from an EMBL/GenBank/DDBJ whole genome shotgun (WGS) entry which is preliminary data.</text>
</comment>
<dbReference type="InterPro" id="IPR036366">
    <property type="entry name" value="PGBDSf"/>
</dbReference>
<evidence type="ECO:0000256" key="1">
    <source>
        <dbReference type="SAM" id="SignalP"/>
    </source>
</evidence>
<gene>
    <name evidence="3" type="ORF">UY44_C0007G0021</name>
</gene>
<feature type="chain" id="PRO_5002541304" evidence="1">
    <location>
        <begin position="25"/>
        <end position="530"/>
    </location>
</feature>
<dbReference type="PANTHER" id="PTHR41533:SF2">
    <property type="entry name" value="BLR7131 PROTEIN"/>
    <property type="match status" value="1"/>
</dbReference>
<dbReference type="InterPro" id="IPR015919">
    <property type="entry name" value="Cadherin-like_sf"/>
</dbReference>
<proteinExistence type="predicted"/>
<evidence type="ECO:0000259" key="2">
    <source>
        <dbReference type="Pfam" id="PF01471"/>
    </source>
</evidence>
<evidence type="ECO:0000313" key="3">
    <source>
        <dbReference type="EMBL" id="KKW08759.1"/>
    </source>
</evidence>
<sequence length="530" mass="52891">MKAAKRLAELLFVGVLFAAPLAFADTLSISVQSLSPTGAVPAGTTVTFDIVSAGFSSRIYVISDAFGTSTVSNSNFSGGGGFSWTPAVSDIGAHPLTITASDNVGNAASTTATIVVAPPPSLVIQSLVPGRSVMPAAKLSFTVSALGFTNPRFSLGDAFGGISGTSITDANIDSSGNFSWTPDASQQGEHVLTVYGTDSLGHGATVSQTLRVGAEPALTIQPPTPSGSITPGQALTFTTNVQGYWPTTFSVSDAFIGTSSSITNSNINSSGLFSWTPLAGDVGTHALKVIGTVGSYGQSASTTQTLVVLGPGGAAPSPAVSASGSASSTSAVASSTASSALLDQLLKLQAQIAALSSSSGATSASPAGYVFSENLRQGQTSDAVLQLQTVLAGLGFLGAVPNGRYGPATAAAVKKFQTAHGLPPVGNVGPATRAALNALPQSSSGAANANENAATAADDGYALKSFIGFGDSGKDVLALQKRLSALGFFSGSATGYFGNVTKAAVKKFQTARNIQPVGYVGPSTRAALNQ</sequence>
<protein>
    <submittedName>
        <fullName evidence="3">Cell wall lytic activity endopeptidase</fullName>
    </submittedName>
</protein>
<dbReference type="SUPFAM" id="SSF47090">
    <property type="entry name" value="PGBD-like"/>
    <property type="match status" value="2"/>
</dbReference>
<feature type="domain" description="Peptidoglycan binding-like" evidence="2">
    <location>
        <begin position="381"/>
        <end position="436"/>
    </location>
</feature>
<dbReference type="InterPro" id="IPR052905">
    <property type="entry name" value="LD-transpeptidase_YkuD-like"/>
</dbReference>
<dbReference type="EMBL" id="LCPZ01000007">
    <property type="protein sequence ID" value="KKW08759.1"/>
    <property type="molecule type" value="Genomic_DNA"/>
</dbReference>
<dbReference type="Pfam" id="PF01471">
    <property type="entry name" value="PG_binding_1"/>
    <property type="match status" value="2"/>
</dbReference>
<reference evidence="3 4" key="1">
    <citation type="journal article" date="2015" name="Nature">
        <title>rRNA introns, odd ribosomes, and small enigmatic genomes across a large radiation of phyla.</title>
        <authorList>
            <person name="Brown C.T."/>
            <person name="Hug L.A."/>
            <person name="Thomas B.C."/>
            <person name="Sharon I."/>
            <person name="Castelle C.J."/>
            <person name="Singh A."/>
            <person name="Wilkins M.J."/>
            <person name="Williams K.H."/>
            <person name="Banfield J.F."/>
        </authorList>
    </citation>
    <scope>NUCLEOTIDE SEQUENCE [LARGE SCALE GENOMIC DNA]</scope>
</reference>
<dbReference type="SUPFAM" id="SSF49313">
    <property type="entry name" value="Cadherin-like"/>
    <property type="match status" value="1"/>
</dbReference>
<dbReference type="InterPro" id="IPR036365">
    <property type="entry name" value="PGBD-like_sf"/>
</dbReference>
<keyword evidence="1" id="KW-0732">Signal</keyword>
<accession>A0A0G1YQX4</accession>
<organism evidence="3 4">
    <name type="scientific">Candidatus Kaiserbacteria bacterium GW2011_GWA2_49_19</name>
    <dbReference type="NCBI Taxonomy" id="1618669"/>
    <lineage>
        <taxon>Bacteria</taxon>
        <taxon>Candidatus Kaiseribacteriota</taxon>
    </lineage>
</organism>
<name>A0A0G1YQX4_9BACT</name>
<evidence type="ECO:0000313" key="4">
    <source>
        <dbReference type="Proteomes" id="UP000033965"/>
    </source>
</evidence>
<feature type="domain" description="Peptidoglycan binding-like" evidence="2">
    <location>
        <begin position="472"/>
        <end position="528"/>
    </location>
</feature>
<dbReference type="GO" id="GO:0005509">
    <property type="term" value="F:calcium ion binding"/>
    <property type="evidence" value="ECO:0007669"/>
    <property type="project" value="InterPro"/>
</dbReference>
<dbReference type="PANTHER" id="PTHR41533">
    <property type="entry name" value="L,D-TRANSPEPTIDASE HI_1667-RELATED"/>
    <property type="match status" value="1"/>
</dbReference>
<dbReference type="Gene3D" id="1.10.101.10">
    <property type="entry name" value="PGBD-like superfamily/PGBD"/>
    <property type="match status" value="2"/>
</dbReference>
<dbReference type="InterPro" id="IPR002477">
    <property type="entry name" value="Peptidoglycan-bd-like"/>
</dbReference>
<dbReference type="AlphaFoldDB" id="A0A0G1YQX4"/>
<dbReference type="PATRIC" id="fig|1618669.3.peg.290"/>
<dbReference type="Proteomes" id="UP000033965">
    <property type="component" value="Unassembled WGS sequence"/>
</dbReference>